<keyword evidence="1" id="KW-0175">Coiled coil</keyword>
<dbReference type="RefSeq" id="WP_193934742.1">
    <property type="nucleotide sequence ID" value="NZ_CAWPMZ010000138.1"/>
</dbReference>
<keyword evidence="3" id="KW-1185">Reference proteome</keyword>
<dbReference type="EMBL" id="JADEWN010000089">
    <property type="protein sequence ID" value="MBE9193357.1"/>
    <property type="molecule type" value="Genomic_DNA"/>
</dbReference>
<evidence type="ECO:0000313" key="3">
    <source>
        <dbReference type="Proteomes" id="UP000651156"/>
    </source>
</evidence>
<dbReference type="InterPro" id="IPR046229">
    <property type="entry name" value="TnpC-like"/>
</dbReference>
<protein>
    <submittedName>
        <fullName evidence="2">Transposase</fullName>
    </submittedName>
</protein>
<dbReference type="Proteomes" id="UP000651156">
    <property type="component" value="Unassembled WGS sequence"/>
</dbReference>
<evidence type="ECO:0000256" key="1">
    <source>
        <dbReference type="SAM" id="Coils"/>
    </source>
</evidence>
<feature type="coiled-coil region" evidence="1">
    <location>
        <begin position="96"/>
        <end position="154"/>
    </location>
</feature>
<comment type="caution">
    <text evidence="2">The sequence shown here is derived from an EMBL/GenBank/DDBJ whole genome shotgun (WGS) entry which is preliminary data.</text>
</comment>
<name>A0ABR9UYI8_9CHRO</name>
<accession>A0ABR9UYI8</accession>
<proteinExistence type="predicted"/>
<dbReference type="Pfam" id="PF19776">
    <property type="entry name" value="DUF6262"/>
    <property type="match status" value="1"/>
</dbReference>
<reference evidence="2 3" key="1">
    <citation type="submission" date="2020-10" db="EMBL/GenBank/DDBJ databases">
        <authorList>
            <person name="Castelo-Branco R."/>
            <person name="Eusebio N."/>
            <person name="Adriana R."/>
            <person name="Vieira A."/>
            <person name="Brugerolle De Fraissinette N."/>
            <person name="Rezende De Castro R."/>
            <person name="Schneider M.P."/>
            <person name="Vasconcelos V."/>
            <person name="Leao P.N."/>
        </authorList>
    </citation>
    <scope>NUCLEOTIDE SEQUENCE [LARGE SCALE GENOMIC DNA]</scope>
    <source>
        <strain evidence="2 3">LEGE 06123</strain>
    </source>
</reference>
<gene>
    <name evidence="2" type="ORF">IQ230_24045</name>
</gene>
<sequence>MNRVDTRESRIDTLKKTQESRKQNCLERVYKAIECLQKIGAKINFHTVAKEANLSVSYLYKYPELKQQVAQIRSQQSSMPVSPGAKTSSSSHAKVVSRFKERIHQLEAQNQELRCKNEALAGQVYRVHYLQEQVERQQQTIEDLTTRLKESQAQASIAKVVPIAQVKNLYVSGSIQEDSKSLGKCDKIQFELDTLGIKVNSTLAKLIKTAPEEIVLKAIDTLKESLAATKVRNASGFLVEAIRNTWIPNQGYEQKIELDAFKEWYPLAQSLQLVLAAAQFDGVQHVLTLENQWVPFEQMASDYPLEKLREMA</sequence>
<evidence type="ECO:0000313" key="2">
    <source>
        <dbReference type="EMBL" id="MBE9193357.1"/>
    </source>
</evidence>
<organism evidence="2 3">
    <name type="scientific">Gloeocapsopsis crepidinum LEGE 06123</name>
    <dbReference type="NCBI Taxonomy" id="588587"/>
    <lineage>
        <taxon>Bacteria</taxon>
        <taxon>Bacillati</taxon>
        <taxon>Cyanobacteriota</taxon>
        <taxon>Cyanophyceae</taxon>
        <taxon>Oscillatoriophycideae</taxon>
        <taxon>Chroococcales</taxon>
        <taxon>Chroococcaceae</taxon>
        <taxon>Gloeocapsopsis</taxon>
    </lineage>
</organism>